<accession>A0A840GA66</accession>
<organism evidence="2 3">
    <name type="scientific">Variovorax guangxiensis</name>
    <dbReference type="NCBI Taxonomy" id="1775474"/>
    <lineage>
        <taxon>Bacteria</taxon>
        <taxon>Pseudomonadati</taxon>
        <taxon>Pseudomonadota</taxon>
        <taxon>Betaproteobacteria</taxon>
        <taxon>Burkholderiales</taxon>
        <taxon>Comamonadaceae</taxon>
        <taxon>Variovorax</taxon>
    </lineage>
</organism>
<evidence type="ECO:0000256" key="1">
    <source>
        <dbReference type="SAM" id="SignalP"/>
    </source>
</evidence>
<sequence>MAFHRNAFPLSLLLAAAPCSATSIEGMRSYGSVQGLPEIREQARTFVAQQKAKDGVIWQAGEPNHKVFVPSRAVAPEARFAGRPPTRKVRSSRRVVA</sequence>
<feature type="signal peptide" evidence="1">
    <location>
        <begin position="1"/>
        <end position="21"/>
    </location>
</feature>
<gene>
    <name evidence="2" type="ORF">GGD71_006541</name>
</gene>
<protein>
    <recommendedName>
        <fullName evidence="4">DUF4148 domain-containing protein</fullName>
    </recommendedName>
</protein>
<evidence type="ECO:0008006" key="4">
    <source>
        <dbReference type="Google" id="ProtNLM"/>
    </source>
</evidence>
<name>A0A840GA66_9BURK</name>
<evidence type="ECO:0000313" key="3">
    <source>
        <dbReference type="Proteomes" id="UP000524450"/>
    </source>
</evidence>
<dbReference type="AlphaFoldDB" id="A0A840GA66"/>
<proteinExistence type="predicted"/>
<keyword evidence="1" id="KW-0732">Signal</keyword>
<feature type="chain" id="PRO_5032445833" description="DUF4148 domain-containing protein" evidence="1">
    <location>
        <begin position="22"/>
        <end position="97"/>
    </location>
</feature>
<reference evidence="2 3" key="1">
    <citation type="submission" date="2020-08" db="EMBL/GenBank/DDBJ databases">
        <title>Genomic Encyclopedia of Type Strains, Phase IV (KMG-V): Genome sequencing to study the core and pangenomes of soil and plant-associated prokaryotes.</title>
        <authorList>
            <person name="Whitman W."/>
        </authorList>
    </citation>
    <scope>NUCLEOTIDE SEQUENCE [LARGE SCALE GENOMIC DNA]</scope>
    <source>
        <strain evidence="2 3">34/80</strain>
    </source>
</reference>
<dbReference type="EMBL" id="JACIFZ010000014">
    <property type="protein sequence ID" value="MBB4225728.1"/>
    <property type="molecule type" value="Genomic_DNA"/>
</dbReference>
<comment type="caution">
    <text evidence="2">The sequence shown here is derived from an EMBL/GenBank/DDBJ whole genome shotgun (WGS) entry which is preliminary data.</text>
</comment>
<dbReference type="RefSeq" id="WP_184642467.1">
    <property type="nucleotide sequence ID" value="NZ_JACIFZ010000014.1"/>
</dbReference>
<dbReference type="Proteomes" id="UP000524450">
    <property type="component" value="Unassembled WGS sequence"/>
</dbReference>
<evidence type="ECO:0000313" key="2">
    <source>
        <dbReference type="EMBL" id="MBB4225728.1"/>
    </source>
</evidence>